<dbReference type="EC" id="3.4.-.-" evidence="2"/>
<proteinExistence type="predicted"/>
<evidence type="ECO:0000313" key="3">
    <source>
        <dbReference type="Proteomes" id="UP001235874"/>
    </source>
</evidence>
<dbReference type="GO" id="GO:0004222">
    <property type="term" value="F:metalloendopeptidase activity"/>
    <property type="evidence" value="ECO:0007669"/>
    <property type="project" value="TreeGrafter"/>
</dbReference>
<dbReference type="AlphaFoldDB" id="A0AAJ6L4Y8"/>
<dbReference type="PANTHER" id="PTHR21666">
    <property type="entry name" value="PEPTIDASE-RELATED"/>
    <property type="match status" value="1"/>
</dbReference>
<dbReference type="Pfam" id="PF01551">
    <property type="entry name" value="Peptidase_M23"/>
    <property type="match status" value="1"/>
</dbReference>
<evidence type="ECO:0000313" key="2">
    <source>
        <dbReference type="EMBL" id="WLS48146.1"/>
    </source>
</evidence>
<dbReference type="EMBL" id="CP130472">
    <property type="protein sequence ID" value="WLS48146.1"/>
    <property type="molecule type" value="Genomic_DNA"/>
</dbReference>
<protein>
    <submittedName>
        <fullName evidence="2">M23 family metallopeptidase</fullName>
        <ecNumber evidence="2">3.4.-.-</ecNumber>
    </submittedName>
</protein>
<dbReference type="PANTHER" id="PTHR21666:SF268">
    <property type="entry name" value="PEPTIDASE M23 DOMAIN-CONTAINING PROTEIN"/>
    <property type="match status" value="1"/>
</dbReference>
<name>A0AAJ6L4Y8_9ACTN</name>
<dbReference type="CDD" id="cd12797">
    <property type="entry name" value="M23_peptidase"/>
    <property type="match status" value="1"/>
</dbReference>
<accession>A0AAJ6L4Y8</accession>
<dbReference type="InterPro" id="IPR050570">
    <property type="entry name" value="Cell_wall_metabolism_enzyme"/>
</dbReference>
<evidence type="ECO:0000259" key="1">
    <source>
        <dbReference type="Pfam" id="PF01551"/>
    </source>
</evidence>
<keyword evidence="3" id="KW-1185">Reference proteome</keyword>
<dbReference type="KEGG" id="mprn:Q3V37_13480"/>
<feature type="domain" description="M23ase beta-sheet core" evidence="1">
    <location>
        <begin position="227"/>
        <end position="321"/>
    </location>
</feature>
<dbReference type="RefSeq" id="WP_306273629.1">
    <property type="nucleotide sequence ID" value="NZ_CP130472.1"/>
</dbReference>
<keyword evidence="2" id="KW-0378">Hydrolase</keyword>
<gene>
    <name evidence="2" type="ORF">Q3V37_13480</name>
</gene>
<dbReference type="InterPro" id="IPR016047">
    <property type="entry name" value="M23ase_b-sheet_dom"/>
</dbReference>
<dbReference type="SUPFAM" id="SSF51261">
    <property type="entry name" value="Duplicated hybrid motif"/>
    <property type="match status" value="1"/>
</dbReference>
<sequence>MQNQHSGDATDYWFNWGSSGCIPMVGDWDGNNSDTPGIACQVNGEYRWSQWNHNSGGGADTVFNWGGTAGCWPIAGDWNGNGADTPGLVCPRNGEWQWYQWNHNSGGGVDSQFKWGGTSCAPKWGDWDNNNTDTPAVVCTLPSGEYEWSQWYHNSGGGVSNRFRWGGAPNVLLVGDWNADGMDTVGVTDLNAAPPPPPSGSGYACPVAGPVSFEDTWHASRDGGDRLHKGTDMFASRGTPVVAVLNATVITVQNTDTGTAGRYVKIRADDGNNYLYLHNDRNIVTVGQRVARGQVLGYVGNTGNAATTPPHLHFEAHHMGTTQFNPYPYVNVWCPGHS</sequence>
<dbReference type="Proteomes" id="UP001235874">
    <property type="component" value="Chromosome"/>
</dbReference>
<dbReference type="InterPro" id="IPR011055">
    <property type="entry name" value="Dup_hybrid_motif"/>
</dbReference>
<dbReference type="Gene3D" id="2.70.70.10">
    <property type="entry name" value="Glucose Permease (Domain IIA)"/>
    <property type="match status" value="1"/>
</dbReference>
<organism evidence="2 3">
    <name type="scientific">Micromonospora profundi</name>
    <dbReference type="NCBI Taxonomy" id="1420889"/>
    <lineage>
        <taxon>Bacteria</taxon>
        <taxon>Bacillati</taxon>
        <taxon>Actinomycetota</taxon>
        <taxon>Actinomycetes</taxon>
        <taxon>Micromonosporales</taxon>
        <taxon>Micromonosporaceae</taxon>
        <taxon>Micromonospora</taxon>
    </lineage>
</organism>
<reference evidence="2 3" key="1">
    <citation type="submission" date="2023-07" db="EMBL/GenBank/DDBJ databases">
        <title>Micromonospora profundi TRM 95458 converts glycerol to a new osmotic compound.</title>
        <authorList>
            <person name="Lu D."/>
        </authorList>
    </citation>
    <scope>NUCLEOTIDE SEQUENCE [LARGE SCALE GENOMIC DNA]</scope>
    <source>
        <strain evidence="2 3">TRM95458</strain>
    </source>
</reference>